<dbReference type="EMBL" id="KN847334">
    <property type="protein sequence ID" value="KIW45637.1"/>
    <property type="molecule type" value="Genomic_DNA"/>
</dbReference>
<dbReference type="AlphaFoldDB" id="A0A0D2C770"/>
<dbReference type="OrthoDB" id="191315at2759"/>
<accession>A0A0D2C770</accession>
<evidence type="ECO:0000313" key="2">
    <source>
        <dbReference type="Proteomes" id="UP000053342"/>
    </source>
</evidence>
<dbReference type="SMART" id="SM01130">
    <property type="entry name" value="DHDPS"/>
    <property type="match status" value="1"/>
</dbReference>
<dbReference type="GO" id="GO:0008747">
    <property type="term" value="F:N-acetylneuraminate lyase activity"/>
    <property type="evidence" value="ECO:0007669"/>
    <property type="project" value="TreeGrafter"/>
</dbReference>
<dbReference type="GO" id="GO:0019262">
    <property type="term" value="P:N-acetylneuraminate catabolic process"/>
    <property type="evidence" value="ECO:0007669"/>
    <property type="project" value="TreeGrafter"/>
</dbReference>
<dbReference type="VEuPathDB" id="FungiDB:PV06_04010"/>
<organism evidence="1 2">
    <name type="scientific">Exophiala oligosperma</name>
    <dbReference type="NCBI Taxonomy" id="215243"/>
    <lineage>
        <taxon>Eukaryota</taxon>
        <taxon>Fungi</taxon>
        <taxon>Dikarya</taxon>
        <taxon>Ascomycota</taxon>
        <taxon>Pezizomycotina</taxon>
        <taxon>Eurotiomycetes</taxon>
        <taxon>Chaetothyriomycetidae</taxon>
        <taxon>Chaetothyriales</taxon>
        <taxon>Herpotrichiellaceae</taxon>
        <taxon>Exophiala</taxon>
    </lineage>
</organism>
<dbReference type="Pfam" id="PF00701">
    <property type="entry name" value="DHDPS"/>
    <property type="match status" value="1"/>
</dbReference>
<sequence length="215" mass="23665">MLLPPFYDALNVSQLGDFLERLRERSGLPLMYYHNPAASGTILTPGQISTLTERGVQYVKYTADDAVGLSEMLWDHGATITTFVGNDTLMFYGLAAGAQGIVWGLANVIPELAMEFWNVVAVQRDFECAREMWTKIRPLCELFESSNYAAAVKTGMQLIGTSAGPMRTPFSLLEGNDRAELERLLLDAGVKKAYASGDTKGTRELDRGVSRSRPC</sequence>
<dbReference type="InterPro" id="IPR002220">
    <property type="entry name" value="DapA-like"/>
</dbReference>
<dbReference type="Gene3D" id="3.20.20.70">
    <property type="entry name" value="Aldolase class I"/>
    <property type="match status" value="1"/>
</dbReference>
<reference evidence="1 2" key="1">
    <citation type="submission" date="2015-01" db="EMBL/GenBank/DDBJ databases">
        <title>The Genome Sequence of Exophiala oligosperma CBS72588.</title>
        <authorList>
            <consortium name="The Broad Institute Genomics Platform"/>
            <person name="Cuomo C."/>
            <person name="de Hoog S."/>
            <person name="Gorbushina A."/>
            <person name="Stielow B."/>
            <person name="Teixiera M."/>
            <person name="Abouelleil A."/>
            <person name="Chapman S.B."/>
            <person name="Priest M."/>
            <person name="Young S.K."/>
            <person name="Wortman J."/>
            <person name="Nusbaum C."/>
            <person name="Birren B."/>
        </authorList>
    </citation>
    <scope>NUCLEOTIDE SEQUENCE [LARGE SCALE GENOMIC DNA]</scope>
    <source>
        <strain evidence="1 2">CBS 72588</strain>
    </source>
</reference>
<gene>
    <name evidence="1" type="ORF">PV06_04010</name>
</gene>
<dbReference type="STRING" id="215243.A0A0D2C770"/>
<evidence type="ECO:0000313" key="1">
    <source>
        <dbReference type="EMBL" id="KIW45637.1"/>
    </source>
</evidence>
<dbReference type="PANTHER" id="PTHR42849">
    <property type="entry name" value="N-ACETYLNEURAMINATE LYASE"/>
    <property type="match status" value="1"/>
</dbReference>
<keyword evidence="2" id="KW-1185">Reference proteome</keyword>
<dbReference type="GO" id="GO:0005829">
    <property type="term" value="C:cytosol"/>
    <property type="evidence" value="ECO:0007669"/>
    <property type="project" value="TreeGrafter"/>
</dbReference>
<dbReference type="HOGENOM" id="CLU_049343_9_0_1"/>
<dbReference type="CDD" id="cd00408">
    <property type="entry name" value="DHDPS-like"/>
    <property type="match status" value="1"/>
</dbReference>
<proteinExistence type="predicted"/>
<dbReference type="PANTHER" id="PTHR42849:SF1">
    <property type="entry name" value="N-ACETYLNEURAMINATE LYASE"/>
    <property type="match status" value="1"/>
</dbReference>
<dbReference type="InterPro" id="IPR013785">
    <property type="entry name" value="Aldolase_TIM"/>
</dbReference>
<evidence type="ECO:0008006" key="3">
    <source>
        <dbReference type="Google" id="ProtNLM"/>
    </source>
</evidence>
<name>A0A0D2C770_9EURO</name>
<dbReference type="RefSeq" id="XP_016265853.1">
    <property type="nucleotide sequence ID" value="XM_016404848.1"/>
</dbReference>
<protein>
    <recommendedName>
        <fullName evidence="3">Dihydrodipicolinate synthase</fullName>
    </recommendedName>
</protein>
<dbReference type="Proteomes" id="UP000053342">
    <property type="component" value="Unassembled WGS sequence"/>
</dbReference>
<dbReference type="SUPFAM" id="SSF51569">
    <property type="entry name" value="Aldolase"/>
    <property type="match status" value="1"/>
</dbReference>
<dbReference type="GeneID" id="27356084"/>